<evidence type="ECO:0000313" key="2">
    <source>
        <dbReference type="EMBL" id="ESK82644.1"/>
    </source>
</evidence>
<dbReference type="GO" id="GO:0015074">
    <property type="term" value="P:DNA integration"/>
    <property type="evidence" value="ECO:0007669"/>
    <property type="project" value="InterPro"/>
</dbReference>
<dbReference type="InterPro" id="IPR013762">
    <property type="entry name" value="Integrase-like_cat_sf"/>
</dbReference>
<dbReference type="GO" id="GO:0006310">
    <property type="term" value="P:DNA recombination"/>
    <property type="evidence" value="ECO:0007669"/>
    <property type="project" value="UniProtKB-KW"/>
</dbReference>
<dbReference type="EMBL" id="AWSO01001842">
    <property type="protein sequence ID" value="ESK82644.1"/>
    <property type="molecule type" value="Genomic_DNA"/>
</dbReference>
<evidence type="ECO:0000313" key="3">
    <source>
        <dbReference type="Proteomes" id="UP000017559"/>
    </source>
</evidence>
<organism evidence="2 3">
    <name type="scientific">Moniliophthora roreri (strain MCA 2997)</name>
    <name type="common">Cocoa frosty pod rot fungus</name>
    <name type="synonym">Crinipellis roreri</name>
    <dbReference type="NCBI Taxonomy" id="1381753"/>
    <lineage>
        <taxon>Eukaryota</taxon>
        <taxon>Fungi</taxon>
        <taxon>Dikarya</taxon>
        <taxon>Basidiomycota</taxon>
        <taxon>Agaricomycotina</taxon>
        <taxon>Agaricomycetes</taxon>
        <taxon>Agaricomycetidae</taxon>
        <taxon>Agaricales</taxon>
        <taxon>Marasmiineae</taxon>
        <taxon>Marasmiaceae</taxon>
        <taxon>Moniliophthora</taxon>
    </lineage>
</organism>
<evidence type="ECO:0008006" key="4">
    <source>
        <dbReference type="Google" id="ProtNLM"/>
    </source>
</evidence>
<dbReference type="SUPFAM" id="SSF56349">
    <property type="entry name" value="DNA breaking-rejoining enzymes"/>
    <property type="match status" value="1"/>
</dbReference>
<dbReference type="GO" id="GO:0003677">
    <property type="term" value="F:DNA binding"/>
    <property type="evidence" value="ECO:0007669"/>
    <property type="project" value="InterPro"/>
</dbReference>
<dbReference type="Gene3D" id="1.10.443.10">
    <property type="entry name" value="Intergrase catalytic core"/>
    <property type="match status" value="1"/>
</dbReference>
<dbReference type="OrthoDB" id="3163890at2759"/>
<feature type="non-terminal residue" evidence="2">
    <location>
        <position position="233"/>
    </location>
</feature>
<dbReference type="HOGENOM" id="CLU_115510_0_0_1"/>
<dbReference type="Proteomes" id="UP000017559">
    <property type="component" value="Unassembled WGS sequence"/>
</dbReference>
<dbReference type="InterPro" id="IPR011010">
    <property type="entry name" value="DNA_brk_join_enz"/>
</dbReference>
<evidence type="ECO:0000256" key="1">
    <source>
        <dbReference type="ARBA" id="ARBA00023172"/>
    </source>
</evidence>
<keyword evidence="3" id="KW-1185">Reference proteome</keyword>
<keyword evidence="1" id="KW-0233">DNA recombination</keyword>
<accession>V2XTB9</accession>
<dbReference type="KEGG" id="mrr:Moror_11211"/>
<dbReference type="AlphaFoldDB" id="V2XTB9"/>
<reference evidence="2 3" key="1">
    <citation type="journal article" date="2014" name="BMC Genomics">
        <title>Genome and secretome analysis of the hemibiotrophic fungal pathogen, Moniliophthora roreri, which causes frosty pod rot disease of cacao: mechanisms of the biotrophic and necrotrophic phases.</title>
        <authorList>
            <person name="Meinhardt L.W."/>
            <person name="Costa G.G.L."/>
            <person name="Thomazella D.P.T."/>
            <person name="Teixeira P.J.P.L."/>
            <person name="Carazzolle M.F."/>
            <person name="Schuster S.C."/>
            <person name="Carlson J.E."/>
            <person name="Guiltinan M.J."/>
            <person name="Mieczkowski P."/>
            <person name="Farmer A."/>
            <person name="Ramaraj T."/>
            <person name="Crozier J."/>
            <person name="Davis R.E."/>
            <person name="Shao J."/>
            <person name="Melnick R.L."/>
            <person name="Pereira G.A.G."/>
            <person name="Bailey B.A."/>
        </authorList>
    </citation>
    <scope>NUCLEOTIDE SEQUENCE [LARGE SCALE GENOMIC DNA]</scope>
    <source>
        <strain evidence="2 3">MCA 2997</strain>
    </source>
</reference>
<protein>
    <recommendedName>
        <fullName evidence="4">DNA breaking-rejoining enzyme</fullName>
    </recommendedName>
</protein>
<proteinExistence type="predicted"/>
<sequence length="233" mass="26942">MVGNPSVLQQVSLYMVSLRHHKVKDGEEPMSAHAITPDIIGHMYNFNCKSENFDIKPVIAQKRNKDEKNPNQWGGPRLHRLMQFIYCILFVCLLRIDEALKINFDHIEYVSETDGKLLKLTLPFCKTNQHGDIKPFFIREFPPELAHLCLVRAYKEWIRVSRIPSGYICHKVNSGDQPSNNDSDAMTSSFFLEKFHNNLIDISIDPNPYGTHSFRHGGCQWLSVDLCWAIQRI</sequence>
<gene>
    <name evidence="2" type="ORF">Moror_11211</name>
</gene>
<comment type="caution">
    <text evidence="2">The sequence shown here is derived from an EMBL/GenBank/DDBJ whole genome shotgun (WGS) entry which is preliminary data.</text>
</comment>
<name>V2XTB9_MONRO</name>